<comment type="pathway">
    <text evidence="4 7">Amino-acid biosynthesis; L-proline biosynthesis; L-proline from L-glutamate 5-semialdehyde: step 1/1.</text>
</comment>
<evidence type="ECO:0000313" key="11">
    <source>
        <dbReference type="Proteomes" id="UP001333710"/>
    </source>
</evidence>
<evidence type="ECO:0000256" key="3">
    <source>
        <dbReference type="ARBA" id="ARBA00023002"/>
    </source>
</evidence>
<evidence type="ECO:0000313" key="10">
    <source>
        <dbReference type="EMBL" id="BDX05795.1"/>
    </source>
</evidence>
<keyword evidence="3 4" id="KW-0560">Oxidoreductase</keyword>
<dbReference type="PANTHER" id="PTHR11645">
    <property type="entry name" value="PYRROLINE-5-CARBOXYLATE REDUCTASE"/>
    <property type="match status" value="1"/>
</dbReference>
<dbReference type="InterPro" id="IPR028939">
    <property type="entry name" value="P5C_Rdtase_cat_N"/>
</dbReference>
<dbReference type="Proteomes" id="UP001333710">
    <property type="component" value="Chromosome"/>
</dbReference>
<dbReference type="PANTHER" id="PTHR11645:SF0">
    <property type="entry name" value="PYRROLINE-5-CARBOXYLATE REDUCTASE 3"/>
    <property type="match status" value="1"/>
</dbReference>
<dbReference type="GO" id="GO:0004735">
    <property type="term" value="F:pyrroline-5-carboxylate reductase activity"/>
    <property type="evidence" value="ECO:0007669"/>
    <property type="project" value="UniProtKB-UniRule"/>
</dbReference>
<dbReference type="InterPro" id="IPR029036">
    <property type="entry name" value="P5CR_dimer"/>
</dbReference>
<comment type="catalytic activity">
    <reaction evidence="4">
        <text>L-proline + NAD(+) = (S)-1-pyrroline-5-carboxylate + NADH + 2 H(+)</text>
        <dbReference type="Rhea" id="RHEA:14105"/>
        <dbReference type="ChEBI" id="CHEBI:15378"/>
        <dbReference type="ChEBI" id="CHEBI:17388"/>
        <dbReference type="ChEBI" id="CHEBI:57540"/>
        <dbReference type="ChEBI" id="CHEBI:57945"/>
        <dbReference type="ChEBI" id="CHEBI:60039"/>
        <dbReference type="EC" id="1.5.1.2"/>
    </reaction>
</comment>
<dbReference type="GO" id="GO:0055129">
    <property type="term" value="P:L-proline biosynthetic process"/>
    <property type="evidence" value="ECO:0007669"/>
    <property type="project" value="UniProtKB-UniRule"/>
</dbReference>
<evidence type="ECO:0000256" key="2">
    <source>
        <dbReference type="ARBA" id="ARBA00022857"/>
    </source>
</evidence>
<dbReference type="Pfam" id="PF14748">
    <property type="entry name" value="P5CR_dimer"/>
    <property type="match status" value="1"/>
</dbReference>
<dbReference type="InterPro" id="IPR008927">
    <property type="entry name" value="6-PGluconate_DH-like_C_sf"/>
</dbReference>
<feature type="binding site" evidence="6">
    <location>
        <position position="57"/>
    </location>
    <ligand>
        <name>NADPH</name>
        <dbReference type="ChEBI" id="CHEBI:57783"/>
    </ligand>
</feature>
<dbReference type="Gene3D" id="1.10.3730.10">
    <property type="entry name" value="ProC C-terminal domain-like"/>
    <property type="match status" value="1"/>
</dbReference>
<evidence type="ECO:0000256" key="7">
    <source>
        <dbReference type="RuleBase" id="RU003903"/>
    </source>
</evidence>
<dbReference type="Pfam" id="PF03807">
    <property type="entry name" value="F420_oxidored"/>
    <property type="match status" value="1"/>
</dbReference>
<keyword evidence="11" id="KW-1185">Reference proteome</keyword>
<gene>
    <name evidence="10" type="primary">proC_1</name>
    <name evidence="4" type="synonym">proC</name>
    <name evidence="10" type="ORF">MACH26_13160</name>
</gene>
<keyword evidence="4" id="KW-0963">Cytoplasm</keyword>
<dbReference type="AlphaFoldDB" id="A0AA48KTV3"/>
<evidence type="ECO:0000256" key="1">
    <source>
        <dbReference type="ARBA" id="ARBA00005525"/>
    </source>
</evidence>
<dbReference type="EMBL" id="AP027272">
    <property type="protein sequence ID" value="BDX05795.1"/>
    <property type="molecule type" value="Genomic_DNA"/>
</dbReference>
<comment type="catalytic activity">
    <reaction evidence="4 7">
        <text>L-proline + NADP(+) = (S)-1-pyrroline-5-carboxylate + NADPH + 2 H(+)</text>
        <dbReference type="Rhea" id="RHEA:14109"/>
        <dbReference type="ChEBI" id="CHEBI:15378"/>
        <dbReference type="ChEBI" id="CHEBI:17388"/>
        <dbReference type="ChEBI" id="CHEBI:57783"/>
        <dbReference type="ChEBI" id="CHEBI:58349"/>
        <dbReference type="ChEBI" id="CHEBI:60039"/>
        <dbReference type="EC" id="1.5.1.2"/>
    </reaction>
</comment>
<dbReference type="InterPro" id="IPR000304">
    <property type="entry name" value="Pyrroline-COOH_reductase"/>
</dbReference>
<evidence type="ECO:0000256" key="6">
    <source>
        <dbReference type="PIRSR" id="PIRSR000193-1"/>
    </source>
</evidence>
<comment type="subcellular location">
    <subcellularLocation>
        <location evidence="4">Cytoplasm</location>
    </subcellularLocation>
</comment>
<dbReference type="InterPro" id="IPR036291">
    <property type="entry name" value="NAD(P)-bd_dom_sf"/>
</dbReference>
<dbReference type="RefSeq" id="WP_338291788.1">
    <property type="nucleotide sequence ID" value="NZ_AP027272.1"/>
</dbReference>
<sequence length="273" mass="28916">MQQANIAFIGAGNMSRAIISGLVSGNYPTDAIMASNPSTPKLDGLKAEFDILTTQNNVTAINFADVVVLSVKPQLMAEVCAAFSEQCDLTGKLFISVAAGINAGRLQEMLGGQYPLIRTMPNTPCALGKGVVGLYASPEVSEEQTTFAQALMANTGEVITVEEESMIDGVIAAAGSSPAYFFLFLEGMQKKAIELGFSNEQSRIMVQQAMLGAAEMVCHNPQLELSELRAQVTSKGGTTAKAVEHLQQGNLEGLVGDAMQAAINRAREMSELF</sequence>
<name>A0AA48KTV3_9ALTE</name>
<dbReference type="NCBIfam" id="TIGR00112">
    <property type="entry name" value="proC"/>
    <property type="match status" value="1"/>
</dbReference>
<protein>
    <recommendedName>
        <fullName evidence="4 5">Pyrroline-5-carboxylate reductase</fullName>
        <shortName evidence="4">P5C reductase</shortName>
        <shortName evidence="4">P5CR</shortName>
        <ecNumber evidence="4 5">1.5.1.2</ecNumber>
    </recommendedName>
    <alternativeName>
        <fullName evidence="4">PCA reductase</fullName>
    </alternativeName>
</protein>
<dbReference type="Gene3D" id="3.40.50.720">
    <property type="entry name" value="NAD(P)-binding Rossmann-like Domain"/>
    <property type="match status" value="1"/>
</dbReference>
<dbReference type="PROSITE" id="PS00521">
    <property type="entry name" value="P5CR"/>
    <property type="match status" value="1"/>
</dbReference>
<dbReference type="FunFam" id="1.10.3730.10:FF:000001">
    <property type="entry name" value="Pyrroline-5-carboxylate reductase"/>
    <property type="match status" value="1"/>
</dbReference>
<keyword evidence="2 4" id="KW-0521">NADP</keyword>
<dbReference type="PIRSF" id="PIRSF000193">
    <property type="entry name" value="Pyrrol-5-carb_rd"/>
    <property type="match status" value="1"/>
</dbReference>
<organism evidence="10 11">
    <name type="scientific">Planctobacterium marinum</name>
    <dbReference type="NCBI Taxonomy" id="1631968"/>
    <lineage>
        <taxon>Bacteria</taxon>
        <taxon>Pseudomonadati</taxon>
        <taxon>Pseudomonadota</taxon>
        <taxon>Gammaproteobacteria</taxon>
        <taxon>Alteromonadales</taxon>
        <taxon>Alteromonadaceae</taxon>
        <taxon>Planctobacterium</taxon>
    </lineage>
</organism>
<dbReference type="EC" id="1.5.1.2" evidence="4 5"/>
<keyword evidence="4 7" id="KW-0028">Amino-acid biosynthesis</keyword>
<comment type="similarity">
    <text evidence="1 4 7">Belongs to the pyrroline-5-carboxylate reductase family.</text>
</comment>
<feature type="domain" description="Pyrroline-5-carboxylate reductase catalytic N-terminal" evidence="8">
    <location>
        <begin position="6"/>
        <end position="100"/>
    </location>
</feature>
<keyword evidence="4 7" id="KW-0641">Proline biosynthesis</keyword>
<evidence type="ECO:0000259" key="9">
    <source>
        <dbReference type="Pfam" id="PF14748"/>
    </source>
</evidence>
<dbReference type="SUPFAM" id="SSF48179">
    <property type="entry name" value="6-phosphogluconate dehydrogenase C-terminal domain-like"/>
    <property type="match status" value="1"/>
</dbReference>
<evidence type="ECO:0000259" key="8">
    <source>
        <dbReference type="Pfam" id="PF03807"/>
    </source>
</evidence>
<feature type="domain" description="Pyrroline-5-carboxylate reductase dimerisation" evidence="9">
    <location>
        <begin position="164"/>
        <end position="269"/>
    </location>
</feature>
<accession>A0AA48KTV3</accession>
<evidence type="ECO:0000256" key="5">
    <source>
        <dbReference type="NCBIfam" id="TIGR00112"/>
    </source>
</evidence>
<dbReference type="HAMAP" id="MF_01925">
    <property type="entry name" value="P5C_reductase"/>
    <property type="match status" value="1"/>
</dbReference>
<reference evidence="10" key="1">
    <citation type="submission" date="2023-01" db="EMBL/GenBank/DDBJ databases">
        <title>Complete genome sequence of Planctobacterium marinum strain Dej080120_11.</title>
        <authorList>
            <person name="Ueki S."/>
            <person name="Maruyama F."/>
        </authorList>
    </citation>
    <scope>NUCLEOTIDE SEQUENCE</scope>
    <source>
        <strain evidence="10">Dej080120_11</strain>
    </source>
</reference>
<comment type="function">
    <text evidence="4">Catalyzes the reduction of 1-pyrroline-5-carboxylate (PCA) to L-proline.</text>
</comment>
<evidence type="ECO:0000256" key="4">
    <source>
        <dbReference type="HAMAP-Rule" id="MF_01925"/>
    </source>
</evidence>
<dbReference type="SUPFAM" id="SSF51735">
    <property type="entry name" value="NAD(P)-binding Rossmann-fold domains"/>
    <property type="match status" value="1"/>
</dbReference>
<proteinExistence type="inferred from homology"/>
<dbReference type="KEGG" id="pmaw:MACH26_13160"/>
<dbReference type="InterPro" id="IPR053790">
    <property type="entry name" value="P5CR-like_CS"/>
</dbReference>
<dbReference type="GO" id="GO:0005737">
    <property type="term" value="C:cytoplasm"/>
    <property type="evidence" value="ECO:0007669"/>
    <property type="project" value="UniProtKB-SubCell"/>
</dbReference>
<feature type="binding site" evidence="6">
    <location>
        <begin position="9"/>
        <end position="14"/>
    </location>
    <ligand>
        <name>NADP(+)</name>
        <dbReference type="ChEBI" id="CHEBI:58349"/>
    </ligand>
</feature>